<comment type="subcellular location">
    <subcellularLocation>
        <location evidence="1 14">Cytoplasm</location>
    </subcellularLocation>
</comment>
<evidence type="ECO:0000313" key="16">
    <source>
        <dbReference type="EMBL" id="MFC3854005.1"/>
    </source>
</evidence>
<evidence type="ECO:0000256" key="8">
    <source>
        <dbReference type="ARBA" id="ARBA00022723"/>
    </source>
</evidence>
<evidence type="ECO:0000256" key="3">
    <source>
        <dbReference type="ARBA" id="ARBA00005493"/>
    </source>
</evidence>
<accession>A0ABV8A0U5</accession>
<evidence type="ECO:0000259" key="15">
    <source>
        <dbReference type="PROSITE" id="PS51918"/>
    </source>
</evidence>
<proteinExistence type="inferred from homology"/>
<dbReference type="NCBIfam" id="TIGR00538">
    <property type="entry name" value="hemN"/>
    <property type="match status" value="1"/>
</dbReference>
<name>A0ABV8A0U5_9GAMM</name>
<dbReference type="EC" id="1.3.98.3" evidence="14"/>
<dbReference type="Gene3D" id="1.10.10.920">
    <property type="match status" value="1"/>
</dbReference>
<keyword evidence="17" id="KW-1185">Reference proteome</keyword>
<dbReference type="InterPro" id="IPR034505">
    <property type="entry name" value="Coproporphyrinogen-III_oxidase"/>
</dbReference>
<evidence type="ECO:0000256" key="14">
    <source>
        <dbReference type="PIRNR" id="PIRNR000167"/>
    </source>
</evidence>
<comment type="caution">
    <text evidence="16">The sequence shown here is derived from an EMBL/GenBank/DDBJ whole genome shotgun (WGS) entry which is preliminary data.</text>
</comment>
<dbReference type="RefSeq" id="WP_380697852.1">
    <property type="nucleotide sequence ID" value="NZ_JBHRYR010000004.1"/>
</dbReference>
<keyword evidence="12 14" id="KW-0627">Porphyrin biosynthesis</keyword>
<gene>
    <name evidence="16" type="primary">hemN</name>
    <name evidence="16" type="ORF">ACFOOG_14270</name>
</gene>
<organism evidence="16 17">
    <name type="scientific">Saccharospirillum mangrovi</name>
    <dbReference type="NCBI Taxonomy" id="2161747"/>
    <lineage>
        <taxon>Bacteria</taxon>
        <taxon>Pseudomonadati</taxon>
        <taxon>Pseudomonadota</taxon>
        <taxon>Gammaproteobacteria</taxon>
        <taxon>Oceanospirillales</taxon>
        <taxon>Saccharospirillaceae</taxon>
        <taxon>Saccharospirillum</taxon>
    </lineage>
</organism>
<evidence type="ECO:0000256" key="1">
    <source>
        <dbReference type="ARBA" id="ARBA00004496"/>
    </source>
</evidence>
<dbReference type="PANTHER" id="PTHR13932:SF6">
    <property type="entry name" value="OXYGEN-INDEPENDENT COPROPORPHYRINOGEN III OXIDASE"/>
    <property type="match status" value="1"/>
</dbReference>
<keyword evidence="8 14" id="KW-0479">Metal-binding</keyword>
<dbReference type="Proteomes" id="UP001595617">
    <property type="component" value="Unassembled WGS sequence"/>
</dbReference>
<evidence type="ECO:0000256" key="6">
    <source>
        <dbReference type="ARBA" id="ARBA00022490"/>
    </source>
</evidence>
<evidence type="ECO:0000256" key="11">
    <source>
        <dbReference type="ARBA" id="ARBA00023014"/>
    </source>
</evidence>
<comment type="pathway">
    <text evidence="2 14">Porphyrin-containing compound metabolism; protoporphyrin-IX biosynthesis; protoporphyrinogen-IX from coproporphyrinogen-III (AdoMet route): step 1/1.</text>
</comment>
<evidence type="ECO:0000256" key="2">
    <source>
        <dbReference type="ARBA" id="ARBA00004785"/>
    </source>
</evidence>
<dbReference type="PANTHER" id="PTHR13932">
    <property type="entry name" value="COPROPORPHYRINIGEN III OXIDASE"/>
    <property type="match status" value="1"/>
</dbReference>
<dbReference type="InterPro" id="IPR007197">
    <property type="entry name" value="rSAM"/>
</dbReference>
<protein>
    <recommendedName>
        <fullName evidence="14">Coproporphyrinogen-III oxidase</fullName>
        <ecNumber evidence="14">1.3.98.3</ecNumber>
    </recommendedName>
</protein>
<sequence>MALADILWKPDTIARYNISGPRYTSYPTALSFTDVPHEQRENVLQATPKDAPLSLYVHIPFCHHLCYYCACTKVVTRDQSKADAYLDALALEMAQLAPLVRHRKIRQLHWGGGTPTFLNAAQTERLMHLLQQHFQLETNDRKREYSIEIDPRVTTVAHLEQLRAWGFNRVSLGIQDFHRPTQEAVHRIQGPELVGHLVKAARDMGFHGISFDLIYGLPFQSLSSMKRTLNQVIELAPDRIACYSYAHLPERFAPQNRILSSDLPSPDTKLELLHTLIEGLQAADYRYIGMDHFARPDDGLVKAYENGTLQRNFQGYSTHGNTDLLGIGMSAISALQDQFLQNHANLEDYQKACTTGQTTYRGYVLNEDDRIRRRIIMDLACQGYVNFAMMCDEFAIDFWRYFAPELERLQGLADDGLIELTEDDLTVTTLGRLLLRPICMVFDAYLGGHGQQQFSRVI</sequence>
<evidence type="ECO:0000256" key="12">
    <source>
        <dbReference type="ARBA" id="ARBA00023244"/>
    </source>
</evidence>
<dbReference type="InterPro" id="IPR013785">
    <property type="entry name" value="Aldolase_TIM"/>
</dbReference>
<evidence type="ECO:0000256" key="5">
    <source>
        <dbReference type="ARBA" id="ARBA00022485"/>
    </source>
</evidence>
<dbReference type="PROSITE" id="PS51918">
    <property type="entry name" value="RADICAL_SAM"/>
    <property type="match status" value="1"/>
</dbReference>
<dbReference type="InterPro" id="IPR004558">
    <property type="entry name" value="Coprogen_oxidase_HemN"/>
</dbReference>
<keyword evidence="10 14" id="KW-0408">Iron</keyword>
<dbReference type="GO" id="GO:0051989">
    <property type="term" value="F:coproporphyrinogen dehydrogenase activity"/>
    <property type="evidence" value="ECO:0007669"/>
    <property type="project" value="UniProtKB-EC"/>
</dbReference>
<evidence type="ECO:0000256" key="4">
    <source>
        <dbReference type="ARBA" id="ARBA00011245"/>
    </source>
</evidence>
<evidence type="ECO:0000256" key="7">
    <source>
        <dbReference type="ARBA" id="ARBA00022691"/>
    </source>
</evidence>
<keyword evidence="9 14" id="KW-0560">Oxidoreductase</keyword>
<evidence type="ECO:0000256" key="13">
    <source>
        <dbReference type="ARBA" id="ARBA00048321"/>
    </source>
</evidence>
<comment type="catalytic activity">
    <reaction evidence="13 14">
        <text>coproporphyrinogen III + 2 S-adenosyl-L-methionine = protoporphyrinogen IX + 2 5'-deoxyadenosine + 2 L-methionine + 2 CO2</text>
        <dbReference type="Rhea" id="RHEA:15425"/>
        <dbReference type="ChEBI" id="CHEBI:16526"/>
        <dbReference type="ChEBI" id="CHEBI:17319"/>
        <dbReference type="ChEBI" id="CHEBI:57307"/>
        <dbReference type="ChEBI" id="CHEBI:57309"/>
        <dbReference type="ChEBI" id="CHEBI:57844"/>
        <dbReference type="ChEBI" id="CHEBI:59789"/>
        <dbReference type="EC" id="1.3.98.3"/>
    </reaction>
</comment>
<evidence type="ECO:0000313" key="17">
    <source>
        <dbReference type="Proteomes" id="UP001595617"/>
    </source>
</evidence>
<comment type="cofactor">
    <cofactor evidence="14">
        <name>[4Fe-4S] cluster</name>
        <dbReference type="ChEBI" id="CHEBI:49883"/>
    </cofactor>
    <text evidence="14">Binds 1 [4Fe-4S] cluster. The cluster is coordinated with 3 cysteines and an exchangeable S-adenosyl-L-methionine.</text>
</comment>
<comment type="subunit">
    <text evidence="4">Monomer.</text>
</comment>
<dbReference type="SFLD" id="SFLDG01065">
    <property type="entry name" value="anaerobic_coproporphyrinogen-I"/>
    <property type="match status" value="1"/>
</dbReference>
<comment type="similarity">
    <text evidence="3 14">Belongs to the anaerobic coproporphyrinogen-III oxidase family.</text>
</comment>
<dbReference type="InterPro" id="IPR058240">
    <property type="entry name" value="rSAM_sf"/>
</dbReference>
<keyword evidence="6 14" id="KW-0963">Cytoplasm</keyword>
<dbReference type="SMART" id="SM00729">
    <property type="entry name" value="Elp3"/>
    <property type="match status" value="1"/>
</dbReference>
<dbReference type="Gene3D" id="3.20.20.70">
    <property type="entry name" value="Aldolase class I"/>
    <property type="match status" value="1"/>
</dbReference>
<dbReference type="EMBL" id="JBHRYR010000004">
    <property type="protein sequence ID" value="MFC3854005.1"/>
    <property type="molecule type" value="Genomic_DNA"/>
</dbReference>
<reference evidence="17" key="1">
    <citation type="journal article" date="2019" name="Int. J. Syst. Evol. Microbiol.">
        <title>The Global Catalogue of Microorganisms (GCM) 10K type strain sequencing project: providing services to taxonomists for standard genome sequencing and annotation.</title>
        <authorList>
            <consortium name="The Broad Institute Genomics Platform"/>
            <consortium name="The Broad Institute Genome Sequencing Center for Infectious Disease"/>
            <person name="Wu L."/>
            <person name="Ma J."/>
        </authorList>
    </citation>
    <scope>NUCLEOTIDE SEQUENCE [LARGE SCALE GENOMIC DNA]</scope>
    <source>
        <strain evidence="17">IBRC 10765</strain>
    </source>
</reference>
<keyword evidence="7 14" id="KW-0949">S-adenosyl-L-methionine</keyword>
<keyword evidence="5 14" id="KW-0004">4Fe-4S</keyword>
<evidence type="ECO:0000256" key="9">
    <source>
        <dbReference type="ARBA" id="ARBA00023002"/>
    </source>
</evidence>
<dbReference type="SUPFAM" id="SSF102114">
    <property type="entry name" value="Radical SAM enzymes"/>
    <property type="match status" value="1"/>
</dbReference>
<dbReference type="Pfam" id="PF04055">
    <property type="entry name" value="Radical_SAM"/>
    <property type="match status" value="1"/>
</dbReference>
<dbReference type="CDD" id="cd01335">
    <property type="entry name" value="Radical_SAM"/>
    <property type="match status" value="1"/>
</dbReference>
<dbReference type="InterPro" id="IPR006638">
    <property type="entry name" value="Elp3/MiaA/NifB-like_rSAM"/>
</dbReference>
<dbReference type="SFLD" id="SFLDS00029">
    <property type="entry name" value="Radical_SAM"/>
    <property type="match status" value="1"/>
</dbReference>
<evidence type="ECO:0000256" key="10">
    <source>
        <dbReference type="ARBA" id="ARBA00023004"/>
    </source>
</evidence>
<keyword evidence="11 14" id="KW-0411">Iron-sulfur</keyword>
<dbReference type="Pfam" id="PF06969">
    <property type="entry name" value="HemN_C"/>
    <property type="match status" value="1"/>
</dbReference>
<dbReference type="PIRSF" id="PIRSF000167">
    <property type="entry name" value="HemN"/>
    <property type="match status" value="1"/>
</dbReference>
<dbReference type="InterPro" id="IPR010723">
    <property type="entry name" value="HemN_C"/>
</dbReference>
<feature type="domain" description="Radical SAM core" evidence="15">
    <location>
        <begin position="47"/>
        <end position="283"/>
    </location>
</feature>